<sequence length="218" mass="24517">MLLRLQLSNYAPAVWNLIAEEFARYGLAVISSWIRRGLIFGYVTKATGFGFPNMDSDRVRDPETVHDLASMTVVNALGAFLEVALKKNNWSPSKGASLKTYFIGQCKIQFANVYKEWWRAEGRRPRSESLDQLVERNVLAPVHDNVEASFNRDAELSEALTMVESAEAQSALVYQAEGYTYAEIATFIGAANPKVVENLIFRWKRRVQEMAAGKQESA</sequence>
<proteinExistence type="predicted"/>
<organism evidence="1 2">
    <name type="scientific">Blastococcus aggregatus</name>
    <dbReference type="NCBI Taxonomy" id="38502"/>
    <lineage>
        <taxon>Bacteria</taxon>
        <taxon>Bacillati</taxon>
        <taxon>Actinomycetota</taxon>
        <taxon>Actinomycetes</taxon>
        <taxon>Geodermatophilales</taxon>
        <taxon>Geodermatophilaceae</taxon>
        <taxon>Blastococcus</taxon>
    </lineage>
</organism>
<dbReference type="GO" id="GO:0000428">
    <property type="term" value="C:DNA-directed RNA polymerase complex"/>
    <property type="evidence" value="ECO:0007669"/>
    <property type="project" value="UniProtKB-KW"/>
</dbReference>
<reference evidence="2" key="1">
    <citation type="submission" date="2017-08" db="EMBL/GenBank/DDBJ databases">
        <authorList>
            <person name="Varghese N."/>
            <person name="Submissions S."/>
        </authorList>
    </citation>
    <scope>NUCLEOTIDE SEQUENCE [LARGE SCALE GENOMIC DNA]</scope>
    <source>
        <strain evidence="2">DSM 4725</strain>
    </source>
</reference>
<keyword evidence="2" id="KW-1185">Reference proteome</keyword>
<gene>
    <name evidence="1" type="ORF">SAMN05660748_3707</name>
</gene>
<protein>
    <submittedName>
        <fullName evidence="1">DNA-directed RNA polymerase specialized sigma subunit, sigma24 family</fullName>
    </submittedName>
</protein>
<dbReference type="AlphaFoldDB" id="A0A285VAE7"/>
<accession>A0A285VAE7</accession>
<evidence type="ECO:0000313" key="1">
    <source>
        <dbReference type="EMBL" id="SOC50983.1"/>
    </source>
</evidence>
<keyword evidence="1" id="KW-0240">DNA-directed RNA polymerase</keyword>
<name>A0A285VAE7_9ACTN</name>
<evidence type="ECO:0000313" key="2">
    <source>
        <dbReference type="Proteomes" id="UP000219435"/>
    </source>
</evidence>
<dbReference type="Proteomes" id="UP000219435">
    <property type="component" value="Unassembled WGS sequence"/>
</dbReference>
<keyword evidence="1" id="KW-0804">Transcription</keyword>
<dbReference type="EMBL" id="OBQI01000005">
    <property type="protein sequence ID" value="SOC50983.1"/>
    <property type="molecule type" value="Genomic_DNA"/>
</dbReference>